<evidence type="ECO:0000313" key="1">
    <source>
        <dbReference type="EMBL" id="KIN92904.1"/>
    </source>
</evidence>
<reference evidence="1 2" key="1">
    <citation type="submission" date="2014-04" db="EMBL/GenBank/DDBJ databases">
        <authorList>
            <consortium name="DOE Joint Genome Institute"/>
            <person name="Kuo A."/>
            <person name="Kohler A."/>
            <person name="Costa M.D."/>
            <person name="Nagy L.G."/>
            <person name="Floudas D."/>
            <person name="Copeland A."/>
            <person name="Barry K.W."/>
            <person name="Cichocki N."/>
            <person name="Veneault-Fourrey C."/>
            <person name="LaButti K."/>
            <person name="Lindquist E.A."/>
            <person name="Lipzen A."/>
            <person name="Lundell T."/>
            <person name="Morin E."/>
            <person name="Murat C."/>
            <person name="Sun H."/>
            <person name="Tunlid A."/>
            <person name="Henrissat B."/>
            <person name="Grigoriev I.V."/>
            <person name="Hibbett D.S."/>
            <person name="Martin F."/>
            <person name="Nordberg H.P."/>
            <person name="Cantor M.N."/>
            <person name="Hua S.X."/>
        </authorList>
    </citation>
    <scope>NUCLEOTIDE SEQUENCE [LARGE SCALE GENOMIC DNA]</scope>
    <source>
        <strain evidence="1 2">Marx 270</strain>
    </source>
</reference>
<proteinExistence type="predicted"/>
<dbReference type="InParanoid" id="A0A0C3MVG6"/>
<gene>
    <name evidence="1" type="ORF">M404DRAFT_36610</name>
</gene>
<dbReference type="EMBL" id="KN832304">
    <property type="protein sequence ID" value="KIN92904.1"/>
    <property type="molecule type" value="Genomic_DNA"/>
</dbReference>
<reference evidence="2" key="2">
    <citation type="submission" date="2015-01" db="EMBL/GenBank/DDBJ databases">
        <title>Evolutionary Origins and Diversification of the Mycorrhizal Mutualists.</title>
        <authorList>
            <consortium name="DOE Joint Genome Institute"/>
            <consortium name="Mycorrhizal Genomics Consortium"/>
            <person name="Kohler A."/>
            <person name="Kuo A."/>
            <person name="Nagy L.G."/>
            <person name="Floudas D."/>
            <person name="Copeland A."/>
            <person name="Barry K.W."/>
            <person name="Cichocki N."/>
            <person name="Veneault-Fourrey C."/>
            <person name="LaButti K."/>
            <person name="Lindquist E.A."/>
            <person name="Lipzen A."/>
            <person name="Lundell T."/>
            <person name="Morin E."/>
            <person name="Murat C."/>
            <person name="Riley R."/>
            <person name="Ohm R."/>
            <person name="Sun H."/>
            <person name="Tunlid A."/>
            <person name="Henrissat B."/>
            <person name="Grigoriev I.V."/>
            <person name="Hibbett D.S."/>
            <person name="Martin F."/>
        </authorList>
    </citation>
    <scope>NUCLEOTIDE SEQUENCE [LARGE SCALE GENOMIC DNA]</scope>
    <source>
        <strain evidence="2">Marx 270</strain>
    </source>
</reference>
<dbReference type="HOGENOM" id="CLU_2159458_0_0_1"/>
<dbReference type="OrthoDB" id="10539237at2759"/>
<keyword evidence="2" id="KW-1185">Reference proteome</keyword>
<name>A0A0C3MVG6_PISTI</name>
<organism evidence="1 2">
    <name type="scientific">Pisolithus tinctorius Marx 270</name>
    <dbReference type="NCBI Taxonomy" id="870435"/>
    <lineage>
        <taxon>Eukaryota</taxon>
        <taxon>Fungi</taxon>
        <taxon>Dikarya</taxon>
        <taxon>Basidiomycota</taxon>
        <taxon>Agaricomycotina</taxon>
        <taxon>Agaricomycetes</taxon>
        <taxon>Agaricomycetidae</taxon>
        <taxon>Boletales</taxon>
        <taxon>Sclerodermatineae</taxon>
        <taxon>Pisolithaceae</taxon>
        <taxon>Pisolithus</taxon>
    </lineage>
</organism>
<protein>
    <submittedName>
        <fullName evidence="1">Uncharacterized protein</fullName>
    </submittedName>
</protein>
<dbReference type="Proteomes" id="UP000054217">
    <property type="component" value="Unassembled WGS sequence"/>
</dbReference>
<dbReference type="AlphaFoldDB" id="A0A0C3MVG6"/>
<evidence type="ECO:0000313" key="2">
    <source>
        <dbReference type="Proteomes" id="UP000054217"/>
    </source>
</evidence>
<sequence length="111" mass="11974">MAKTTKVLANNIRVLTLVALCHKLGISIDDPKQPGKVLAKMCLVALLGKWCVEHGLADMEGNLIEHCAEPTAVDPHETPMVLGHAVLKEVERPGTPSPSVLHFSSTCCPWN</sequence>
<accession>A0A0C3MVG6</accession>